<dbReference type="Gene3D" id="1.10.3720.10">
    <property type="entry name" value="MetI-like"/>
    <property type="match status" value="1"/>
</dbReference>
<evidence type="ECO:0000256" key="3">
    <source>
        <dbReference type="ARBA" id="ARBA00022475"/>
    </source>
</evidence>
<evidence type="ECO:0000313" key="10">
    <source>
        <dbReference type="Proteomes" id="UP001139477"/>
    </source>
</evidence>
<evidence type="ECO:0000256" key="1">
    <source>
        <dbReference type="ARBA" id="ARBA00004651"/>
    </source>
</evidence>
<evidence type="ECO:0000256" key="4">
    <source>
        <dbReference type="ARBA" id="ARBA00022692"/>
    </source>
</evidence>
<dbReference type="Pfam" id="PF00528">
    <property type="entry name" value="BPD_transp_1"/>
    <property type="match status" value="1"/>
</dbReference>
<keyword evidence="10" id="KW-1185">Reference proteome</keyword>
<feature type="transmembrane region" description="Helical" evidence="7">
    <location>
        <begin position="142"/>
        <end position="167"/>
    </location>
</feature>
<gene>
    <name evidence="9" type="ORF">NHG85_13425</name>
</gene>
<dbReference type="InterPro" id="IPR035906">
    <property type="entry name" value="MetI-like_sf"/>
</dbReference>
<name>A0A9X2JP10_9RHOB</name>
<dbReference type="RefSeq" id="WP_253333198.1">
    <property type="nucleotide sequence ID" value="NZ_JAMYXC010000210.1"/>
</dbReference>
<keyword evidence="5 7" id="KW-1133">Transmembrane helix</keyword>
<evidence type="ECO:0000256" key="5">
    <source>
        <dbReference type="ARBA" id="ARBA00022989"/>
    </source>
</evidence>
<feature type="domain" description="ABC transmembrane type-1" evidence="8">
    <location>
        <begin position="94"/>
        <end position="283"/>
    </location>
</feature>
<dbReference type="CDD" id="cd06261">
    <property type="entry name" value="TM_PBP2"/>
    <property type="match status" value="1"/>
</dbReference>
<comment type="similarity">
    <text evidence="7">Belongs to the binding-protein-dependent transport system permease family.</text>
</comment>
<dbReference type="AlphaFoldDB" id="A0A9X2JP10"/>
<feature type="transmembrane region" description="Helical" evidence="7">
    <location>
        <begin position="207"/>
        <end position="229"/>
    </location>
</feature>
<protein>
    <submittedName>
        <fullName evidence="9">ABC transporter permease</fullName>
    </submittedName>
</protein>
<comment type="caution">
    <text evidence="9">The sequence shown here is derived from an EMBL/GenBank/DDBJ whole genome shotgun (WGS) entry which is preliminary data.</text>
</comment>
<feature type="transmembrane region" description="Helical" evidence="7">
    <location>
        <begin position="96"/>
        <end position="122"/>
    </location>
</feature>
<feature type="transmembrane region" description="Helical" evidence="7">
    <location>
        <begin position="34"/>
        <end position="54"/>
    </location>
</feature>
<accession>A0A9X2JP10</accession>
<dbReference type="SUPFAM" id="SSF161098">
    <property type="entry name" value="MetI-like"/>
    <property type="match status" value="1"/>
</dbReference>
<evidence type="ECO:0000259" key="8">
    <source>
        <dbReference type="PROSITE" id="PS50928"/>
    </source>
</evidence>
<dbReference type="GO" id="GO:0055085">
    <property type="term" value="P:transmembrane transport"/>
    <property type="evidence" value="ECO:0007669"/>
    <property type="project" value="InterPro"/>
</dbReference>
<dbReference type="PANTHER" id="PTHR43386:SF25">
    <property type="entry name" value="PEPTIDE ABC TRANSPORTER PERMEASE PROTEIN"/>
    <property type="match status" value="1"/>
</dbReference>
<sequence>MTLPADAETASRTDAGGRPRRRASSFARLVSDPLGALGLGLIVLTVIGALLAGVTGQDATALNPIDRFQGPSAAHWLGTDNLGRDLFTRVLAGARIALTLSIGATALALVIGVIAGLIAGYGPRWLDNLLLLVFDAMKSVPTVMLALVLVTMTGPSLYAVLLVVVIVNAPAYGRMARTQTLAIRSSEFIEAERSLGAKGGRIMFRHVLPNIIGPILIVAAMDIPVVVGIEAGMSFLGLGVRPPTPSWGSILYDGFSYLRESPWPVIAGGLPIIVTTLGFTFLGEALRDTFDPKIAGRK</sequence>
<evidence type="ECO:0000256" key="2">
    <source>
        <dbReference type="ARBA" id="ARBA00022448"/>
    </source>
</evidence>
<dbReference type="GO" id="GO:0005886">
    <property type="term" value="C:plasma membrane"/>
    <property type="evidence" value="ECO:0007669"/>
    <property type="project" value="UniProtKB-SubCell"/>
</dbReference>
<organism evidence="9 10">
    <name type="scientific">Limimaricola litoreus</name>
    <dbReference type="NCBI Taxonomy" id="2955316"/>
    <lineage>
        <taxon>Bacteria</taxon>
        <taxon>Pseudomonadati</taxon>
        <taxon>Pseudomonadota</taxon>
        <taxon>Alphaproteobacteria</taxon>
        <taxon>Rhodobacterales</taxon>
        <taxon>Paracoccaceae</taxon>
        <taxon>Limimaricola</taxon>
    </lineage>
</organism>
<evidence type="ECO:0000313" key="9">
    <source>
        <dbReference type="EMBL" id="MCP1169512.1"/>
    </source>
</evidence>
<reference evidence="9" key="1">
    <citation type="submission" date="2022-06" db="EMBL/GenBank/DDBJ databases">
        <title>Limimaricola sediminis sp. nov., isolated from an intertidal sediment.</title>
        <authorList>
            <person name="Shao X."/>
        </authorList>
    </citation>
    <scope>NUCLEOTIDE SEQUENCE</scope>
    <source>
        <strain evidence="9">ASW11-118</strain>
    </source>
</reference>
<evidence type="ECO:0000256" key="7">
    <source>
        <dbReference type="RuleBase" id="RU363032"/>
    </source>
</evidence>
<keyword evidence="6 7" id="KW-0472">Membrane</keyword>
<keyword evidence="2 7" id="KW-0813">Transport</keyword>
<dbReference type="InterPro" id="IPR000515">
    <property type="entry name" value="MetI-like"/>
</dbReference>
<dbReference type="PANTHER" id="PTHR43386">
    <property type="entry name" value="OLIGOPEPTIDE TRANSPORT SYSTEM PERMEASE PROTEIN APPC"/>
    <property type="match status" value="1"/>
</dbReference>
<keyword evidence="3" id="KW-1003">Cell membrane</keyword>
<dbReference type="PROSITE" id="PS50928">
    <property type="entry name" value="ABC_TM1"/>
    <property type="match status" value="1"/>
</dbReference>
<comment type="subcellular location">
    <subcellularLocation>
        <location evidence="1 7">Cell membrane</location>
        <topology evidence="1 7">Multi-pass membrane protein</topology>
    </subcellularLocation>
</comment>
<feature type="transmembrane region" description="Helical" evidence="7">
    <location>
        <begin position="263"/>
        <end position="283"/>
    </location>
</feature>
<keyword evidence="4 7" id="KW-0812">Transmembrane</keyword>
<proteinExistence type="inferred from homology"/>
<dbReference type="Proteomes" id="UP001139477">
    <property type="component" value="Unassembled WGS sequence"/>
</dbReference>
<dbReference type="InterPro" id="IPR050366">
    <property type="entry name" value="BP-dependent_transpt_permease"/>
</dbReference>
<dbReference type="EMBL" id="JAMYXC010000210">
    <property type="protein sequence ID" value="MCP1169512.1"/>
    <property type="molecule type" value="Genomic_DNA"/>
</dbReference>
<evidence type="ECO:0000256" key="6">
    <source>
        <dbReference type="ARBA" id="ARBA00023136"/>
    </source>
</evidence>